<gene>
    <name evidence="2" type="ORF">BDV96DRAFT_652055</name>
</gene>
<evidence type="ECO:0000313" key="2">
    <source>
        <dbReference type="EMBL" id="KAF2109198.1"/>
    </source>
</evidence>
<feature type="compositionally biased region" description="Basic residues" evidence="1">
    <location>
        <begin position="1"/>
        <end position="12"/>
    </location>
</feature>
<sequence>MSSKLKQPRRKSQANPAQNNDADLPPVSIEDISSAPPGSNDTGSDASTIRLSRDVDDDEDSLLDLIDIAKPSKAQKKRRKEKERKQRKKARGAKAQGQSNTPSSLTSTKPGSESSAPAPGPEADVHETTETPRQPSSSKQEAQGQALHIPAEALQPAVTFPTPSNISSPKYKYWNEVAKTQPEAQLLARRLGMRFPDPPYEDYSSRIQYLLYRFIAVAEDTPDNISMSLRPDWAQEDYTSVRLGVLEDNQPIDGPCDEDLAKWCPRSATVEEQRMMVEGN</sequence>
<feature type="region of interest" description="Disordered" evidence="1">
    <location>
        <begin position="1"/>
        <end position="146"/>
    </location>
</feature>
<dbReference type="AlphaFoldDB" id="A0A6A5YSZ4"/>
<proteinExistence type="predicted"/>
<organism evidence="2 3">
    <name type="scientific">Lophiotrema nucula</name>
    <dbReference type="NCBI Taxonomy" id="690887"/>
    <lineage>
        <taxon>Eukaryota</taxon>
        <taxon>Fungi</taxon>
        <taxon>Dikarya</taxon>
        <taxon>Ascomycota</taxon>
        <taxon>Pezizomycotina</taxon>
        <taxon>Dothideomycetes</taxon>
        <taxon>Pleosporomycetidae</taxon>
        <taxon>Pleosporales</taxon>
        <taxon>Lophiotremataceae</taxon>
        <taxon>Lophiotrema</taxon>
    </lineage>
</organism>
<accession>A0A6A5YSZ4</accession>
<keyword evidence="3" id="KW-1185">Reference proteome</keyword>
<evidence type="ECO:0000313" key="3">
    <source>
        <dbReference type="Proteomes" id="UP000799770"/>
    </source>
</evidence>
<feature type="compositionally biased region" description="Polar residues" evidence="1">
    <location>
        <begin position="36"/>
        <end position="47"/>
    </location>
</feature>
<evidence type="ECO:0000256" key="1">
    <source>
        <dbReference type="SAM" id="MobiDB-lite"/>
    </source>
</evidence>
<feature type="compositionally biased region" description="Basic residues" evidence="1">
    <location>
        <begin position="73"/>
        <end position="92"/>
    </location>
</feature>
<dbReference type="EMBL" id="ML977343">
    <property type="protein sequence ID" value="KAF2109198.1"/>
    <property type="molecule type" value="Genomic_DNA"/>
</dbReference>
<feature type="compositionally biased region" description="Polar residues" evidence="1">
    <location>
        <begin position="131"/>
        <end position="143"/>
    </location>
</feature>
<dbReference type="OrthoDB" id="432970at2759"/>
<dbReference type="Proteomes" id="UP000799770">
    <property type="component" value="Unassembled WGS sequence"/>
</dbReference>
<protein>
    <submittedName>
        <fullName evidence="2">Uncharacterized protein</fullName>
    </submittedName>
</protein>
<feature type="compositionally biased region" description="Polar residues" evidence="1">
    <location>
        <begin position="99"/>
        <end position="109"/>
    </location>
</feature>
<name>A0A6A5YSZ4_9PLEO</name>
<reference evidence="2" key="1">
    <citation type="journal article" date="2020" name="Stud. Mycol.">
        <title>101 Dothideomycetes genomes: a test case for predicting lifestyles and emergence of pathogens.</title>
        <authorList>
            <person name="Haridas S."/>
            <person name="Albert R."/>
            <person name="Binder M."/>
            <person name="Bloem J."/>
            <person name="Labutti K."/>
            <person name="Salamov A."/>
            <person name="Andreopoulos B."/>
            <person name="Baker S."/>
            <person name="Barry K."/>
            <person name="Bills G."/>
            <person name="Bluhm B."/>
            <person name="Cannon C."/>
            <person name="Castanera R."/>
            <person name="Culley D."/>
            <person name="Daum C."/>
            <person name="Ezra D."/>
            <person name="Gonzalez J."/>
            <person name="Henrissat B."/>
            <person name="Kuo A."/>
            <person name="Liang C."/>
            <person name="Lipzen A."/>
            <person name="Lutzoni F."/>
            <person name="Magnuson J."/>
            <person name="Mondo S."/>
            <person name="Nolan M."/>
            <person name="Ohm R."/>
            <person name="Pangilinan J."/>
            <person name="Park H.-J."/>
            <person name="Ramirez L."/>
            <person name="Alfaro M."/>
            <person name="Sun H."/>
            <person name="Tritt A."/>
            <person name="Yoshinaga Y."/>
            <person name="Zwiers L.-H."/>
            <person name="Turgeon B."/>
            <person name="Goodwin S."/>
            <person name="Spatafora J."/>
            <person name="Crous P."/>
            <person name="Grigoriev I."/>
        </authorList>
    </citation>
    <scope>NUCLEOTIDE SEQUENCE</scope>
    <source>
        <strain evidence="2">CBS 627.86</strain>
    </source>
</reference>